<dbReference type="SUPFAM" id="SSF53335">
    <property type="entry name" value="S-adenosyl-L-methionine-dependent methyltransferases"/>
    <property type="match status" value="1"/>
</dbReference>
<proteinExistence type="predicted"/>
<dbReference type="OrthoDB" id="2013972at2759"/>
<dbReference type="Gene3D" id="3.40.50.150">
    <property type="entry name" value="Vaccinia Virus protein VP39"/>
    <property type="match status" value="1"/>
</dbReference>
<sequence length="231" mass="26431">MEEMLNMGARVLDGGCGPGAWLLEMATNYPDSHFFGVDIESNYPSQIKPRNLNFYQCDLLQLEKLGFEENSFDMVRMSFMRFSLGEKNYAKIVEKMLKLLKPGGYFEISETNPAFPDIGPNTARLIKTFLMSQNADPNLNFEKIFLATEQLINIQQNTWVTKLGPSGGFAGELYLSLLEEFYNDSIAELLSALMGMTLNEYKQFWQQCKTEIIELETKVPLEKIWGQKNDI</sequence>
<dbReference type="InterPro" id="IPR041698">
    <property type="entry name" value="Methyltransf_25"/>
</dbReference>
<dbReference type="PANTHER" id="PTHR43591">
    <property type="entry name" value="METHYLTRANSFERASE"/>
    <property type="match status" value="1"/>
</dbReference>
<name>A0A9N9H3X7_9GLOM</name>
<dbReference type="EMBL" id="CAJVPL010004796">
    <property type="protein sequence ID" value="CAG8651356.1"/>
    <property type="molecule type" value="Genomic_DNA"/>
</dbReference>
<dbReference type="CDD" id="cd02440">
    <property type="entry name" value="AdoMet_MTases"/>
    <property type="match status" value="1"/>
</dbReference>
<reference evidence="2" key="1">
    <citation type="submission" date="2021-06" db="EMBL/GenBank/DDBJ databases">
        <authorList>
            <person name="Kallberg Y."/>
            <person name="Tangrot J."/>
            <person name="Rosling A."/>
        </authorList>
    </citation>
    <scope>NUCLEOTIDE SEQUENCE</scope>
    <source>
        <strain evidence="2">MT106</strain>
    </source>
</reference>
<evidence type="ECO:0000313" key="2">
    <source>
        <dbReference type="EMBL" id="CAG8651356.1"/>
    </source>
</evidence>
<dbReference type="Pfam" id="PF13649">
    <property type="entry name" value="Methyltransf_25"/>
    <property type="match status" value="1"/>
</dbReference>
<feature type="domain" description="Methyltransferase" evidence="1">
    <location>
        <begin position="11"/>
        <end position="104"/>
    </location>
</feature>
<dbReference type="Proteomes" id="UP000789831">
    <property type="component" value="Unassembled WGS sequence"/>
</dbReference>
<evidence type="ECO:0000259" key="1">
    <source>
        <dbReference type="Pfam" id="PF13649"/>
    </source>
</evidence>
<protein>
    <submittedName>
        <fullName evidence="2">11416_t:CDS:1</fullName>
    </submittedName>
</protein>
<comment type="caution">
    <text evidence="2">The sequence shown here is derived from an EMBL/GenBank/DDBJ whole genome shotgun (WGS) entry which is preliminary data.</text>
</comment>
<dbReference type="AlphaFoldDB" id="A0A9N9H3X7"/>
<gene>
    <name evidence="2" type="ORF">AGERDE_LOCUS11416</name>
</gene>
<organism evidence="2 3">
    <name type="scientific">Ambispora gerdemannii</name>
    <dbReference type="NCBI Taxonomy" id="144530"/>
    <lineage>
        <taxon>Eukaryota</taxon>
        <taxon>Fungi</taxon>
        <taxon>Fungi incertae sedis</taxon>
        <taxon>Mucoromycota</taxon>
        <taxon>Glomeromycotina</taxon>
        <taxon>Glomeromycetes</taxon>
        <taxon>Archaeosporales</taxon>
        <taxon>Ambisporaceae</taxon>
        <taxon>Ambispora</taxon>
    </lineage>
</organism>
<keyword evidence="3" id="KW-1185">Reference proteome</keyword>
<accession>A0A9N9H3X7</accession>
<dbReference type="InterPro" id="IPR029063">
    <property type="entry name" value="SAM-dependent_MTases_sf"/>
</dbReference>
<evidence type="ECO:0000313" key="3">
    <source>
        <dbReference type="Proteomes" id="UP000789831"/>
    </source>
</evidence>